<comment type="cofactor">
    <cofactor evidence="1">
        <name>Mn(2+)</name>
        <dbReference type="ChEBI" id="CHEBI:29035"/>
    </cofactor>
</comment>
<feature type="region of interest" description="Disordered" evidence="10">
    <location>
        <begin position="696"/>
        <end position="737"/>
    </location>
</feature>
<evidence type="ECO:0000256" key="9">
    <source>
        <dbReference type="RuleBase" id="RU003465"/>
    </source>
</evidence>
<evidence type="ECO:0000256" key="4">
    <source>
        <dbReference type="ARBA" id="ARBA00022723"/>
    </source>
</evidence>
<feature type="compositionally biased region" description="Basic and acidic residues" evidence="10">
    <location>
        <begin position="568"/>
        <end position="578"/>
    </location>
</feature>
<dbReference type="SMART" id="SM00332">
    <property type="entry name" value="PP2Cc"/>
    <property type="match status" value="1"/>
</dbReference>
<feature type="domain" description="PPM-type phosphatase" evidence="11">
    <location>
        <begin position="37"/>
        <end position="322"/>
    </location>
</feature>
<evidence type="ECO:0000313" key="12">
    <source>
        <dbReference type="EMBL" id="CAK0786350.1"/>
    </source>
</evidence>
<name>A0AAV1IJZ9_9CHLO</name>
<comment type="similarity">
    <text evidence="9">Belongs to the PP2C family.</text>
</comment>
<gene>
    <name evidence="12" type="ORF">CVIRNUC_009563</name>
</gene>
<accession>A0AAV1IJZ9</accession>
<evidence type="ECO:0000256" key="6">
    <source>
        <dbReference type="ARBA" id="ARBA00022842"/>
    </source>
</evidence>
<dbReference type="EC" id="3.1.3.16" evidence="3"/>
<keyword evidence="4" id="KW-0479">Metal-binding</keyword>
<evidence type="ECO:0000256" key="8">
    <source>
        <dbReference type="ARBA" id="ARBA00023211"/>
    </source>
</evidence>
<dbReference type="SMART" id="SM00331">
    <property type="entry name" value="PP2C_SIG"/>
    <property type="match status" value="1"/>
</dbReference>
<feature type="compositionally biased region" description="Low complexity" evidence="10">
    <location>
        <begin position="584"/>
        <end position="598"/>
    </location>
</feature>
<dbReference type="InterPro" id="IPR015655">
    <property type="entry name" value="PP2C"/>
</dbReference>
<dbReference type="SUPFAM" id="SSF81606">
    <property type="entry name" value="PP2C-like"/>
    <property type="match status" value="1"/>
</dbReference>
<comment type="cofactor">
    <cofactor evidence="2">
        <name>Mg(2+)</name>
        <dbReference type="ChEBI" id="CHEBI:18420"/>
    </cofactor>
</comment>
<feature type="compositionally biased region" description="Basic and acidic residues" evidence="10">
    <location>
        <begin position="706"/>
        <end position="718"/>
    </location>
</feature>
<reference evidence="12 13" key="1">
    <citation type="submission" date="2023-10" db="EMBL/GenBank/DDBJ databases">
        <authorList>
            <person name="Maclean D."/>
            <person name="Macfadyen A."/>
        </authorList>
    </citation>
    <scope>NUCLEOTIDE SEQUENCE [LARGE SCALE GENOMIC DNA]</scope>
</reference>
<dbReference type="GO" id="GO:0004722">
    <property type="term" value="F:protein serine/threonine phosphatase activity"/>
    <property type="evidence" value="ECO:0007669"/>
    <property type="project" value="UniProtKB-EC"/>
</dbReference>
<keyword evidence="5 9" id="KW-0378">Hydrolase</keyword>
<evidence type="ECO:0000256" key="7">
    <source>
        <dbReference type="ARBA" id="ARBA00022912"/>
    </source>
</evidence>
<feature type="compositionally biased region" description="Basic residues" evidence="10">
    <location>
        <begin position="546"/>
        <end position="557"/>
    </location>
</feature>
<dbReference type="CDD" id="cd00143">
    <property type="entry name" value="PP2Cc"/>
    <property type="match status" value="1"/>
</dbReference>
<sequence length="752" mass="79686">MATTYVGKNAPIRGPYLKHAFAKYVLKGEDAWLQQRDVTTASPLGKGACLDIFGVFDGHGGKQSAMYASKNMMPAVLKELSKATQEEAPGIDIHGKHAHASLRAEGSAQEQLEQCDEVRAEDRALWAAQDVLVGALPHALSEAFQTVEQDFLQSTKVSGTTATVVAINGWEAVIANVGDSCAYMDTGVEVVLVSGNHRLDDNKAERQRLTELGRELSSSAVEGRPVGPLRVWPGGLAMSRTLGDHEAGSAVTSEPEVRQVTLPLNGARIVIASDGLWDAVNPKTAMHHIRSMPASKAATDLMQMASKAKGQRDDITVIVVDALPAEDMRLPPSLQQRKSSATMIARSAGSGSLSSSELLEAMSGNLTDQVTVLKPLEVAHHDALWRAAVWERRLVAVQTTYGVLLPLDVVHSCSDMSTTLMLSDMRFSSSLGSGSLELASEIQAEADSDAQPLLFGSFEEEEEQQDAEDEWETVPAKSRGRKHAAEGSAASSPNNCPHGKLAKAEAASSEDEAAPPRDAFQAAQQQLGPAEGAPHPDAGGGQAPRGRGRGRGQRRGRQGPAYYRGGRRQQDEGHRERSMPAGDGPANPQAARQQGGQRQIRRARPHAYPAQGQHGQQQPPTAPAEGAGHMNGSVHGMGMHGAEQHAAHGRHQGFPTQEAIMGGEGPGGHHAINGWAGPRRGGRGGHRGRRGGPFMHGRVGPPPADGPEHAPEVREHGPRRGRAGRGYPVRRGGPPGATIVHQQAAVPVAANA</sequence>
<evidence type="ECO:0000256" key="3">
    <source>
        <dbReference type="ARBA" id="ARBA00013081"/>
    </source>
</evidence>
<feature type="compositionally biased region" description="Low complexity" evidence="10">
    <location>
        <begin position="606"/>
        <end position="619"/>
    </location>
</feature>
<evidence type="ECO:0000256" key="2">
    <source>
        <dbReference type="ARBA" id="ARBA00001946"/>
    </source>
</evidence>
<dbReference type="InterPro" id="IPR036457">
    <property type="entry name" value="PPM-type-like_dom_sf"/>
</dbReference>
<organism evidence="12 13">
    <name type="scientific">Coccomyxa viridis</name>
    <dbReference type="NCBI Taxonomy" id="1274662"/>
    <lineage>
        <taxon>Eukaryota</taxon>
        <taxon>Viridiplantae</taxon>
        <taxon>Chlorophyta</taxon>
        <taxon>core chlorophytes</taxon>
        <taxon>Trebouxiophyceae</taxon>
        <taxon>Trebouxiophyceae incertae sedis</taxon>
        <taxon>Coccomyxaceae</taxon>
        <taxon>Coccomyxa</taxon>
    </lineage>
</organism>
<keyword evidence="6" id="KW-0460">Magnesium</keyword>
<feature type="compositionally biased region" description="Acidic residues" evidence="10">
    <location>
        <begin position="459"/>
        <end position="472"/>
    </location>
</feature>
<evidence type="ECO:0000256" key="1">
    <source>
        <dbReference type="ARBA" id="ARBA00001936"/>
    </source>
</evidence>
<dbReference type="GO" id="GO:0046872">
    <property type="term" value="F:metal ion binding"/>
    <property type="evidence" value="ECO:0007669"/>
    <property type="project" value="UniProtKB-KW"/>
</dbReference>
<dbReference type="InterPro" id="IPR000222">
    <property type="entry name" value="PP2C_BS"/>
</dbReference>
<dbReference type="AlphaFoldDB" id="A0AAV1IJZ9"/>
<dbReference type="EMBL" id="CAUYUE010000014">
    <property type="protein sequence ID" value="CAK0786350.1"/>
    <property type="molecule type" value="Genomic_DNA"/>
</dbReference>
<comment type="caution">
    <text evidence="12">The sequence shown here is derived from an EMBL/GenBank/DDBJ whole genome shotgun (WGS) entry which is preliminary data.</text>
</comment>
<evidence type="ECO:0000256" key="10">
    <source>
        <dbReference type="SAM" id="MobiDB-lite"/>
    </source>
</evidence>
<feature type="region of interest" description="Disordered" evidence="10">
    <location>
        <begin position="459"/>
        <end position="651"/>
    </location>
</feature>
<protein>
    <recommendedName>
        <fullName evidence="3">protein-serine/threonine phosphatase</fullName>
        <ecNumber evidence="3">3.1.3.16</ecNumber>
    </recommendedName>
</protein>
<dbReference type="Proteomes" id="UP001314263">
    <property type="component" value="Unassembled WGS sequence"/>
</dbReference>
<keyword evidence="8" id="KW-0464">Manganese</keyword>
<keyword evidence="13" id="KW-1185">Reference proteome</keyword>
<dbReference type="PROSITE" id="PS51746">
    <property type="entry name" value="PPM_2"/>
    <property type="match status" value="1"/>
</dbReference>
<dbReference type="PANTHER" id="PTHR47992">
    <property type="entry name" value="PROTEIN PHOSPHATASE"/>
    <property type="match status" value="1"/>
</dbReference>
<evidence type="ECO:0000313" key="13">
    <source>
        <dbReference type="Proteomes" id="UP001314263"/>
    </source>
</evidence>
<dbReference type="Pfam" id="PF00481">
    <property type="entry name" value="PP2C"/>
    <property type="match status" value="1"/>
</dbReference>
<evidence type="ECO:0000259" key="11">
    <source>
        <dbReference type="PROSITE" id="PS51746"/>
    </source>
</evidence>
<dbReference type="InterPro" id="IPR001932">
    <property type="entry name" value="PPM-type_phosphatase-like_dom"/>
</dbReference>
<proteinExistence type="inferred from homology"/>
<dbReference type="Gene3D" id="3.60.40.10">
    <property type="entry name" value="PPM-type phosphatase domain"/>
    <property type="match status" value="1"/>
</dbReference>
<keyword evidence="7 9" id="KW-0904">Protein phosphatase</keyword>
<dbReference type="PROSITE" id="PS01032">
    <property type="entry name" value="PPM_1"/>
    <property type="match status" value="1"/>
</dbReference>
<evidence type="ECO:0000256" key="5">
    <source>
        <dbReference type="ARBA" id="ARBA00022801"/>
    </source>
</evidence>